<dbReference type="OrthoDB" id="10487058at2759"/>
<reference evidence="2" key="1">
    <citation type="submission" date="2020-07" db="EMBL/GenBank/DDBJ databases">
        <title>Multicomponent nature underlies the extraordinary mechanical properties of spider dragline silk.</title>
        <authorList>
            <person name="Kono N."/>
            <person name="Nakamura H."/>
            <person name="Mori M."/>
            <person name="Yoshida Y."/>
            <person name="Ohtoshi R."/>
            <person name="Malay A.D."/>
            <person name="Moran D.A.P."/>
            <person name="Tomita M."/>
            <person name="Numata K."/>
            <person name="Arakawa K."/>
        </authorList>
    </citation>
    <scope>NUCLEOTIDE SEQUENCE</scope>
</reference>
<name>A0A8X6IZU5_TRICU</name>
<sequence length="204" mass="22604">MATFGNECRGFDREKYFKEEQLSLQIAVTICFKTETLAPFIGKTVPVGDLIGDFIPVRFFQLHQKGIGEDFLSGDRVPDGHPTDHCDDPEPLRECEHLHKETCTSLCRCNVCCCSWRNRGGDDLGISSAVARCVDGGLSLSYLSIVCSGKKGREEFVMRKEGRGKLQCITVVDKFRAFASSSPPPPPSYSAFLPPPPSDKEMFT</sequence>
<evidence type="ECO:0000256" key="1">
    <source>
        <dbReference type="SAM" id="MobiDB-lite"/>
    </source>
</evidence>
<proteinExistence type="predicted"/>
<dbReference type="AlphaFoldDB" id="A0A8X6IZU5"/>
<evidence type="ECO:0000313" key="2">
    <source>
        <dbReference type="EMBL" id="GFR31519.1"/>
    </source>
</evidence>
<evidence type="ECO:0000313" key="3">
    <source>
        <dbReference type="Proteomes" id="UP000887116"/>
    </source>
</evidence>
<keyword evidence="3" id="KW-1185">Reference proteome</keyword>
<accession>A0A8X6IZU5</accession>
<dbReference type="EMBL" id="BMAO01039451">
    <property type="protein sequence ID" value="GFR31519.1"/>
    <property type="molecule type" value="Genomic_DNA"/>
</dbReference>
<comment type="caution">
    <text evidence="2">The sequence shown here is derived from an EMBL/GenBank/DDBJ whole genome shotgun (WGS) entry which is preliminary data.</text>
</comment>
<organism evidence="2 3">
    <name type="scientific">Trichonephila clavata</name>
    <name type="common">Joro spider</name>
    <name type="synonym">Nephila clavata</name>
    <dbReference type="NCBI Taxonomy" id="2740835"/>
    <lineage>
        <taxon>Eukaryota</taxon>
        <taxon>Metazoa</taxon>
        <taxon>Ecdysozoa</taxon>
        <taxon>Arthropoda</taxon>
        <taxon>Chelicerata</taxon>
        <taxon>Arachnida</taxon>
        <taxon>Araneae</taxon>
        <taxon>Araneomorphae</taxon>
        <taxon>Entelegynae</taxon>
        <taxon>Araneoidea</taxon>
        <taxon>Nephilidae</taxon>
        <taxon>Trichonephila</taxon>
    </lineage>
</organism>
<dbReference type="Proteomes" id="UP000887116">
    <property type="component" value="Unassembled WGS sequence"/>
</dbReference>
<gene>
    <name evidence="2" type="ORF">TNCT_282921</name>
</gene>
<protein>
    <submittedName>
        <fullName evidence="2">Uncharacterized protein</fullName>
    </submittedName>
</protein>
<feature type="compositionally biased region" description="Pro residues" evidence="1">
    <location>
        <begin position="182"/>
        <end position="197"/>
    </location>
</feature>
<feature type="region of interest" description="Disordered" evidence="1">
    <location>
        <begin position="180"/>
        <end position="204"/>
    </location>
</feature>